<proteinExistence type="inferred from homology"/>
<keyword evidence="2" id="KW-0812">Transmembrane</keyword>
<dbReference type="Pfam" id="PF05532">
    <property type="entry name" value="CsbD"/>
    <property type="match status" value="1"/>
</dbReference>
<dbReference type="RefSeq" id="WP_029940367.1">
    <property type="nucleotide sequence ID" value="NZ_BSOO01000011.1"/>
</dbReference>
<accession>A0ABQ5Z485</accession>
<evidence type="ECO:0000256" key="2">
    <source>
        <dbReference type="SAM" id="Phobius"/>
    </source>
</evidence>
<gene>
    <name evidence="4" type="ORF">GCM10007925_13210</name>
</gene>
<evidence type="ECO:0000313" key="4">
    <source>
        <dbReference type="EMBL" id="GLR47608.1"/>
    </source>
</evidence>
<dbReference type="EMBL" id="BSOO01000011">
    <property type="protein sequence ID" value="GLR47608.1"/>
    <property type="molecule type" value="Genomic_DNA"/>
</dbReference>
<keyword evidence="5" id="KW-1185">Reference proteome</keyword>
<keyword evidence="2" id="KW-1133">Transmembrane helix</keyword>
<evidence type="ECO:0000313" key="5">
    <source>
        <dbReference type="Proteomes" id="UP001156703"/>
    </source>
</evidence>
<dbReference type="SUPFAM" id="SSF69047">
    <property type="entry name" value="Hypothetical protein YjbJ"/>
    <property type="match status" value="1"/>
</dbReference>
<evidence type="ECO:0000256" key="1">
    <source>
        <dbReference type="ARBA" id="ARBA00009129"/>
    </source>
</evidence>
<reference evidence="5" key="1">
    <citation type="journal article" date="2019" name="Int. J. Syst. Evol. Microbiol.">
        <title>The Global Catalogue of Microorganisms (GCM) 10K type strain sequencing project: providing services to taxonomists for standard genome sequencing and annotation.</title>
        <authorList>
            <consortium name="The Broad Institute Genomics Platform"/>
            <consortium name="The Broad Institute Genome Sequencing Center for Infectious Disease"/>
            <person name="Wu L."/>
            <person name="Ma J."/>
        </authorList>
    </citation>
    <scope>NUCLEOTIDE SEQUENCE [LARGE SCALE GENOMIC DNA]</scope>
    <source>
        <strain evidence="5">NBRC 102146</strain>
    </source>
</reference>
<comment type="caution">
    <text evidence="4">The sequence shown here is derived from an EMBL/GenBank/DDBJ whole genome shotgun (WGS) entry which is preliminary data.</text>
</comment>
<feature type="transmembrane region" description="Helical" evidence="2">
    <location>
        <begin position="59"/>
        <end position="76"/>
    </location>
</feature>
<comment type="similarity">
    <text evidence="1">Belongs to the UPF0337 (CsbD) family.</text>
</comment>
<evidence type="ECO:0000259" key="3">
    <source>
        <dbReference type="Pfam" id="PF05532"/>
    </source>
</evidence>
<feature type="domain" description="CsbD-like" evidence="3">
    <location>
        <begin position="4"/>
        <end position="54"/>
    </location>
</feature>
<dbReference type="InterPro" id="IPR008462">
    <property type="entry name" value="CsbD"/>
</dbReference>
<organism evidence="4 5">
    <name type="scientific">Sphingomonas astaxanthinifaciens DSM 22298</name>
    <dbReference type="NCBI Taxonomy" id="1123267"/>
    <lineage>
        <taxon>Bacteria</taxon>
        <taxon>Pseudomonadati</taxon>
        <taxon>Pseudomonadota</taxon>
        <taxon>Alphaproteobacteria</taxon>
        <taxon>Sphingomonadales</taxon>
        <taxon>Sphingomonadaceae</taxon>
        <taxon>Sphingomonas</taxon>
    </lineage>
</organism>
<protein>
    <recommendedName>
        <fullName evidence="3">CsbD-like domain-containing protein</fullName>
    </recommendedName>
</protein>
<dbReference type="Gene3D" id="1.10.1470.10">
    <property type="entry name" value="YjbJ"/>
    <property type="match status" value="1"/>
</dbReference>
<keyword evidence="2" id="KW-0472">Membrane</keyword>
<dbReference type="InterPro" id="IPR036629">
    <property type="entry name" value="YjbJ_sf"/>
</dbReference>
<dbReference type="Proteomes" id="UP001156703">
    <property type="component" value="Unassembled WGS sequence"/>
</dbReference>
<name>A0ABQ5Z485_9SPHN</name>
<sequence>MNIDTIAGTTDQVKGQVKEGLGQATNDPVLQQDGLADQLTGTVRKGIGQVRDVAMKQPFATAAAVGVIGLAIINTLRGKKTY</sequence>